<dbReference type="Gene3D" id="1.10.150.20">
    <property type="entry name" value="5' to 3' exonuclease, C-terminal subdomain"/>
    <property type="match status" value="1"/>
</dbReference>
<dbReference type="InterPro" id="IPR010994">
    <property type="entry name" value="RuvA_2-like"/>
</dbReference>
<dbReference type="GO" id="GO:0003677">
    <property type="term" value="F:DNA binding"/>
    <property type="evidence" value="ECO:0007669"/>
    <property type="project" value="UniProtKB-KW"/>
</dbReference>
<dbReference type="InterPro" id="IPR013849">
    <property type="entry name" value="DNA_helicase_Holl-junc_RuvA_I"/>
</dbReference>
<dbReference type="EMBL" id="UINC01052350">
    <property type="protein sequence ID" value="SVB67578.1"/>
    <property type="molecule type" value="Genomic_DNA"/>
</dbReference>
<keyword evidence="4" id="KW-0234">DNA repair</keyword>
<name>A0A382FX10_9ZZZZ</name>
<dbReference type="Gene3D" id="2.40.50.140">
    <property type="entry name" value="Nucleic acid-binding proteins"/>
    <property type="match status" value="1"/>
</dbReference>
<evidence type="ECO:0000256" key="3">
    <source>
        <dbReference type="ARBA" id="ARBA00023125"/>
    </source>
</evidence>
<reference evidence="6" key="1">
    <citation type="submission" date="2018-05" db="EMBL/GenBank/DDBJ databases">
        <authorList>
            <person name="Lanie J.A."/>
            <person name="Ng W.-L."/>
            <person name="Kazmierczak K.M."/>
            <person name="Andrzejewski T.M."/>
            <person name="Davidsen T.M."/>
            <person name="Wayne K.J."/>
            <person name="Tettelin H."/>
            <person name="Glass J.I."/>
            <person name="Rusch D."/>
            <person name="Podicherti R."/>
            <person name="Tsui H.-C.T."/>
            <person name="Winkler M.E."/>
        </authorList>
    </citation>
    <scope>NUCLEOTIDE SEQUENCE</scope>
</reference>
<evidence type="ECO:0000259" key="5">
    <source>
        <dbReference type="Pfam" id="PF01330"/>
    </source>
</evidence>
<feature type="non-terminal residue" evidence="6">
    <location>
        <position position="1"/>
    </location>
</feature>
<evidence type="ECO:0000256" key="4">
    <source>
        <dbReference type="ARBA" id="ARBA00023204"/>
    </source>
</evidence>
<accession>A0A382FX10</accession>
<keyword evidence="1" id="KW-0963">Cytoplasm</keyword>
<dbReference type="GO" id="GO:0006281">
    <property type="term" value="P:DNA repair"/>
    <property type="evidence" value="ECO:0007669"/>
    <property type="project" value="UniProtKB-KW"/>
</dbReference>
<feature type="non-terminal residue" evidence="6">
    <location>
        <position position="106"/>
    </location>
</feature>
<feature type="domain" description="DNA helicase Holliday junction RuvA type" evidence="5">
    <location>
        <begin position="1"/>
        <end position="45"/>
    </location>
</feature>
<evidence type="ECO:0000256" key="1">
    <source>
        <dbReference type="ARBA" id="ARBA00022490"/>
    </source>
</evidence>
<dbReference type="GO" id="GO:0005524">
    <property type="term" value="F:ATP binding"/>
    <property type="evidence" value="ECO:0007669"/>
    <property type="project" value="InterPro"/>
</dbReference>
<keyword evidence="2" id="KW-0227">DNA damage</keyword>
<dbReference type="Pfam" id="PF01330">
    <property type="entry name" value="RuvA_N"/>
    <property type="match status" value="1"/>
</dbReference>
<protein>
    <recommendedName>
        <fullName evidence="5">DNA helicase Holliday junction RuvA type domain-containing protein</fullName>
    </recommendedName>
</protein>
<dbReference type="Pfam" id="PF14520">
    <property type="entry name" value="HHH_5"/>
    <property type="match status" value="1"/>
</dbReference>
<evidence type="ECO:0000313" key="6">
    <source>
        <dbReference type="EMBL" id="SVB67578.1"/>
    </source>
</evidence>
<organism evidence="6">
    <name type="scientific">marine metagenome</name>
    <dbReference type="NCBI Taxonomy" id="408172"/>
    <lineage>
        <taxon>unclassified sequences</taxon>
        <taxon>metagenomes</taxon>
        <taxon>ecological metagenomes</taxon>
    </lineage>
</organism>
<dbReference type="SUPFAM" id="SSF47781">
    <property type="entry name" value="RuvA domain 2-like"/>
    <property type="match status" value="1"/>
</dbReference>
<keyword evidence="3" id="KW-0238">DNA-binding</keyword>
<dbReference type="NCBIfam" id="TIGR00084">
    <property type="entry name" value="ruvA"/>
    <property type="match status" value="1"/>
</dbReference>
<dbReference type="InterPro" id="IPR012340">
    <property type="entry name" value="NA-bd_OB-fold"/>
</dbReference>
<dbReference type="GO" id="GO:0006310">
    <property type="term" value="P:DNA recombination"/>
    <property type="evidence" value="ECO:0007669"/>
    <property type="project" value="InterPro"/>
</dbReference>
<dbReference type="AlphaFoldDB" id="A0A382FX10"/>
<gene>
    <name evidence="6" type="ORF">METZ01_LOCUS220432</name>
</gene>
<dbReference type="InterPro" id="IPR000085">
    <property type="entry name" value="RuvA"/>
</dbReference>
<dbReference type="GO" id="GO:0009378">
    <property type="term" value="F:four-way junction helicase activity"/>
    <property type="evidence" value="ECO:0007669"/>
    <property type="project" value="InterPro"/>
</dbReference>
<sequence>VLETGGVGLKVLSTINTLEAMPARGEKALLLTYLHVREDVLNLYGFHKAKEREIFLQLIGISGIGPKLALTILSGIIPDKLRDRVIAGDVAALTAVPGVGAKTAKR</sequence>
<evidence type="ECO:0000256" key="2">
    <source>
        <dbReference type="ARBA" id="ARBA00022763"/>
    </source>
</evidence>
<dbReference type="SUPFAM" id="SSF50249">
    <property type="entry name" value="Nucleic acid-binding proteins"/>
    <property type="match status" value="1"/>
</dbReference>
<proteinExistence type="predicted"/>